<gene>
    <name evidence="3" type="ORF">R2G56_12215</name>
</gene>
<name>A0ABU4ALC5_9HYPH</name>
<dbReference type="NCBIfam" id="TIGR02186">
    <property type="entry name" value="alph_Pro_TM"/>
    <property type="match status" value="1"/>
</dbReference>
<dbReference type="RefSeq" id="WP_113153967.1">
    <property type="nucleotide sequence ID" value="NZ_CP177239.1"/>
</dbReference>
<dbReference type="Proteomes" id="UP001185659">
    <property type="component" value="Unassembled WGS sequence"/>
</dbReference>
<comment type="caution">
    <text evidence="3">The sequence shown here is derived from an EMBL/GenBank/DDBJ whole genome shotgun (WGS) entry which is preliminary data.</text>
</comment>
<dbReference type="EMBL" id="JAWLIP010000005">
    <property type="protein sequence ID" value="MDV6227053.1"/>
    <property type="molecule type" value="Genomic_DNA"/>
</dbReference>
<dbReference type="InterPro" id="IPR019088">
    <property type="entry name" value="CHP02186-rel_TM"/>
</dbReference>
<feature type="chain" id="PRO_5046983657" evidence="2">
    <location>
        <begin position="24"/>
        <end position="262"/>
    </location>
</feature>
<dbReference type="Pfam" id="PF09608">
    <property type="entry name" value="Alph_Pro_TM"/>
    <property type="match status" value="1"/>
</dbReference>
<protein>
    <submittedName>
        <fullName evidence="3">TIGR02186 family protein</fullName>
    </submittedName>
</protein>
<organism evidence="3 4">
    <name type="scientific">Nitratireductor aquimarinus</name>
    <dbReference type="NCBI Taxonomy" id="889300"/>
    <lineage>
        <taxon>Bacteria</taxon>
        <taxon>Pseudomonadati</taxon>
        <taxon>Pseudomonadota</taxon>
        <taxon>Alphaproteobacteria</taxon>
        <taxon>Hyphomicrobiales</taxon>
        <taxon>Phyllobacteriaceae</taxon>
        <taxon>Nitratireductor</taxon>
    </lineage>
</organism>
<sequence>MRARFLAAATSLLLLLPALPVRAQDEIPENIQIGLSTDQVSITSDFSGAELTIFGALDNADPLVARQGRYDVVVVLEGPPRAVTVRKKTRVLGMWINTESVIFRDVPESYSMALTRAPQDISTPDGYKRLALGADNLHFQPLKADGDPKTIEEFTEALLQRKEALGLYSTQTGGVRFLSQSLFRASLKLAPNVAVGTHRARAYLFRNSVFLRETSAQLTIRKAGLEQRLYEFAHQNSLIYGIAAVLIAIITGWLGRIIFRKD</sequence>
<keyword evidence="1" id="KW-0472">Membrane</keyword>
<feature type="transmembrane region" description="Helical" evidence="1">
    <location>
        <begin position="238"/>
        <end position="259"/>
    </location>
</feature>
<evidence type="ECO:0000256" key="2">
    <source>
        <dbReference type="SAM" id="SignalP"/>
    </source>
</evidence>
<keyword evidence="1" id="KW-1133">Transmembrane helix</keyword>
<evidence type="ECO:0000313" key="4">
    <source>
        <dbReference type="Proteomes" id="UP001185659"/>
    </source>
</evidence>
<feature type="signal peptide" evidence="2">
    <location>
        <begin position="1"/>
        <end position="23"/>
    </location>
</feature>
<keyword evidence="1" id="KW-0812">Transmembrane</keyword>
<proteinExistence type="predicted"/>
<accession>A0ABU4ALC5</accession>
<evidence type="ECO:0000256" key="1">
    <source>
        <dbReference type="SAM" id="Phobius"/>
    </source>
</evidence>
<keyword evidence="2" id="KW-0732">Signal</keyword>
<keyword evidence="4" id="KW-1185">Reference proteome</keyword>
<reference evidence="3 4" key="1">
    <citation type="submission" date="2023-10" db="EMBL/GenBank/DDBJ databases">
        <authorList>
            <person name="Venkata Ramana C."/>
            <person name="Sasikala C."/>
            <person name="Dhurka M."/>
        </authorList>
    </citation>
    <scope>NUCLEOTIDE SEQUENCE [LARGE SCALE GENOMIC DNA]</scope>
    <source>
        <strain evidence="3 4">KCTC 32151</strain>
    </source>
</reference>
<evidence type="ECO:0000313" key="3">
    <source>
        <dbReference type="EMBL" id="MDV6227053.1"/>
    </source>
</evidence>